<evidence type="ECO:0000313" key="3">
    <source>
        <dbReference type="Proteomes" id="UP000321569"/>
    </source>
</evidence>
<evidence type="ECO:0000313" key="2">
    <source>
        <dbReference type="EMBL" id="GEP71888.1"/>
    </source>
</evidence>
<dbReference type="RefSeq" id="WP_054747303.1">
    <property type="nucleotide sequence ID" value="NZ_BKAM01000005.1"/>
</dbReference>
<name>A0A512PL33_9LACO</name>
<protein>
    <recommendedName>
        <fullName evidence="4">D-alanyl-D-alanine carboxypeptidase</fullName>
    </recommendedName>
</protein>
<comment type="caution">
    <text evidence="2">The sequence shown here is derived from an EMBL/GenBank/DDBJ whole genome shotgun (WGS) entry which is preliminary data.</text>
</comment>
<proteinExistence type="predicted"/>
<sequence>MKKFWGMVMIAVTAGFLYSAANSPAQASWISGTQKWFTTIGKYPDANEFLYAVKNPNKNAYMWNYNHTKRVHNLKNYKNTTWYVTHGIKKGKSVYYRITNYNSTVKGLVWSGYLQHLKTWGASAFKTSAEFKQYVKTSPSAKLTRAIMKQLPNIPLDYQLSRYADGRYGDFPKTIPGYSDITSLGTLNLPKKDFATIKNFPNNYDPDQANYEQQLNWYWALTFGQPVAPRAAKLKEALKVNNINLNDYKSGDWVVGISVFEGIANGTVIIARKS</sequence>
<reference evidence="2 3" key="1">
    <citation type="submission" date="2019-07" db="EMBL/GenBank/DDBJ databases">
        <title>Whole genome shotgun sequence of Lactobacillus rapi NBRC 109618.</title>
        <authorList>
            <person name="Hosoyama A."/>
            <person name="Uohara A."/>
            <person name="Ohji S."/>
            <person name="Ichikawa N."/>
        </authorList>
    </citation>
    <scope>NUCLEOTIDE SEQUENCE [LARGE SCALE GENOMIC DNA]</scope>
    <source>
        <strain evidence="2 3">NBRC 109618</strain>
    </source>
</reference>
<dbReference type="Proteomes" id="UP000321569">
    <property type="component" value="Unassembled WGS sequence"/>
</dbReference>
<evidence type="ECO:0008006" key="4">
    <source>
        <dbReference type="Google" id="ProtNLM"/>
    </source>
</evidence>
<organism evidence="2 3">
    <name type="scientific">Lentilactobacillus rapi</name>
    <dbReference type="NCBI Taxonomy" id="481723"/>
    <lineage>
        <taxon>Bacteria</taxon>
        <taxon>Bacillati</taxon>
        <taxon>Bacillota</taxon>
        <taxon>Bacilli</taxon>
        <taxon>Lactobacillales</taxon>
        <taxon>Lactobacillaceae</taxon>
        <taxon>Lentilactobacillus</taxon>
    </lineage>
</organism>
<dbReference type="STRING" id="1423795.FD12_GL002376"/>
<accession>A0A512PL33</accession>
<dbReference type="AlphaFoldDB" id="A0A512PL33"/>
<dbReference type="OrthoDB" id="2318771at2"/>
<keyword evidence="1" id="KW-0732">Signal</keyword>
<dbReference type="EMBL" id="BKAM01000005">
    <property type="protein sequence ID" value="GEP71888.1"/>
    <property type="molecule type" value="Genomic_DNA"/>
</dbReference>
<feature type="signal peptide" evidence="1">
    <location>
        <begin position="1"/>
        <end position="27"/>
    </location>
</feature>
<gene>
    <name evidence="2" type="ORF">LRA02_07560</name>
</gene>
<evidence type="ECO:0000256" key="1">
    <source>
        <dbReference type="SAM" id="SignalP"/>
    </source>
</evidence>
<feature type="chain" id="PRO_5021900575" description="D-alanyl-D-alanine carboxypeptidase" evidence="1">
    <location>
        <begin position="28"/>
        <end position="274"/>
    </location>
</feature>